<dbReference type="GO" id="GO:0110153">
    <property type="term" value="F:RNA NAD-cap (NMN-forming) hydrolase activity"/>
    <property type="evidence" value="ECO:0007669"/>
    <property type="project" value="RHEA"/>
</dbReference>
<dbReference type="Pfam" id="PF09297">
    <property type="entry name" value="Zn_ribbon_NUD"/>
    <property type="match status" value="1"/>
</dbReference>
<reference evidence="11 12" key="1">
    <citation type="submission" date="2018-07" db="EMBL/GenBank/DDBJ databases">
        <title>The draft genome of Phyllobacterium salinisoli.</title>
        <authorList>
            <person name="Liu L."/>
            <person name="Li L."/>
            <person name="Zhang X."/>
            <person name="Liang L."/>
        </authorList>
    </citation>
    <scope>NUCLEOTIDE SEQUENCE [LARGE SCALE GENOMIC DNA]</scope>
    <source>
        <strain evidence="11 12">LLAN61</strain>
    </source>
</reference>
<keyword evidence="5" id="KW-0479">Metal-binding</keyword>
<evidence type="ECO:0000256" key="9">
    <source>
        <dbReference type="ARBA" id="ARBA00023679"/>
    </source>
</evidence>
<evidence type="ECO:0000313" key="12">
    <source>
        <dbReference type="Proteomes" id="UP000253420"/>
    </source>
</evidence>
<keyword evidence="6 11" id="KW-0378">Hydrolase</keyword>
<evidence type="ECO:0000256" key="7">
    <source>
        <dbReference type="ARBA" id="ARBA00022842"/>
    </source>
</evidence>
<comment type="caution">
    <text evidence="11">The sequence shown here is derived from an EMBL/GenBank/DDBJ whole genome shotgun (WGS) entry which is preliminary data.</text>
</comment>
<dbReference type="Gene3D" id="3.90.79.20">
    <property type="match status" value="1"/>
</dbReference>
<dbReference type="EC" id="3.6.1.22" evidence="4"/>
<dbReference type="InterPro" id="IPR000086">
    <property type="entry name" value="NUDIX_hydrolase_dom"/>
</dbReference>
<name>A0A368K6M1_9HYPH</name>
<dbReference type="PANTHER" id="PTHR42904">
    <property type="entry name" value="NUDIX HYDROLASE, NUDC SUBFAMILY"/>
    <property type="match status" value="1"/>
</dbReference>
<dbReference type="PROSITE" id="PS00893">
    <property type="entry name" value="NUDIX_BOX"/>
    <property type="match status" value="1"/>
</dbReference>
<dbReference type="InterPro" id="IPR015375">
    <property type="entry name" value="NADH_PPase-like_N"/>
</dbReference>
<dbReference type="GO" id="GO:0006742">
    <property type="term" value="P:NADP+ catabolic process"/>
    <property type="evidence" value="ECO:0007669"/>
    <property type="project" value="TreeGrafter"/>
</dbReference>
<evidence type="ECO:0000256" key="2">
    <source>
        <dbReference type="ARBA" id="ARBA00001947"/>
    </source>
</evidence>
<gene>
    <name evidence="11" type="ORF">DUT91_06040</name>
</gene>
<sequence length="323" mass="35631">MILRLFDLPEIEPSQAVGFAGNIIDRLSEKRSDDASERALGEPDARIMLLGKGRVLLSLGDEAQEDGAQEDGPKAKAFFALHEIARFEPRLHEAVLLGRHNQRPLLAAVTLADPEQLSEPFKAIDYRSVYMQGLIPSDEIGALAQAAALIAWHENHRYCGRCGTLTEMRAGGYKRVCPHCEAQHFPRTDPVAIMLAVRGERCLLARSPHFAPGMYSCLAGFIEPGETIEAAVRRETLEEMGVPVGRVAYHASQPWPFPYSLMIGCHAEALSDDLVIDRSELEDGRWFTRGEVLAMLDRSHPHGLMTPPPGAIAAHLIRCWAEG</sequence>
<comment type="cofactor">
    <cofactor evidence="1">
        <name>Mg(2+)</name>
        <dbReference type="ChEBI" id="CHEBI:18420"/>
    </cofactor>
</comment>
<comment type="similarity">
    <text evidence="3">Belongs to the Nudix hydrolase family. NudC subfamily.</text>
</comment>
<dbReference type="SUPFAM" id="SSF55811">
    <property type="entry name" value="Nudix"/>
    <property type="match status" value="1"/>
</dbReference>
<keyword evidence="7" id="KW-0460">Magnesium</keyword>
<evidence type="ECO:0000256" key="6">
    <source>
        <dbReference type="ARBA" id="ARBA00022801"/>
    </source>
</evidence>
<dbReference type="AlphaFoldDB" id="A0A368K6M1"/>
<dbReference type="OrthoDB" id="9791656at2"/>
<evidence type="ECO:0000256" key="3">
    <source>
        <dbReference type="ARBA" id="ARBA00009595"/>
    </source>
</evidence>
<evidence type="ECO:0000313" key="11">
    <source>
        <dbReference type="EMBL" id="RCS24999.1"/>
    </source>
</evidence>
<evidence type="ECO:0000256" key="4">
    <source>
        <dbReference type="ARBA" id="ARBA00012381"/>
    </source>
</evidence>
<proteinExistence type="inferred from homology"/>
<dbReference type="GO" id="GO:0019677">
    <property type="term" value="P:NAD+ catabolic process"/>
    <property type="evidence" value="ECO:0007669"/>
    <property type="project" value="TreeGrafter"/>
</dbReference>
<dbReference type="GO" id="GO:0046872">
    <property type="term" value="F:metal ion binding"/>
    <property type="evidence" value="ECO:0007669"/>
    <property type="project" value="UniProtKB-KW"/>
</dbReference>
<evidence type="ECO:0000256" key="1">
    <source>
        <dbReference type="ARBA" id="ARBA00001946"/>
    </source>
</evidence>
<evidence type="ECO:0000259" key="10">
    <source>
        <dbReference type="PROSITE" id="PS51462"/>
    </source>
</evidence>
<dbReference type="InterPro" id="IPR050241">
    <property type="entry name" value="NAD-cap_RNA_hydrolase_NudC"/>
</dbReference>
<dbReference type="InterPro" id="IPR020084">
    <property type="entry name" value="NUDIX_hydrolase_CS"/>
</dbReference>
<dbReference type="PROSITE" id="PS51462">
    <property type="entry name" value="NUDIX"/>
    <property type="match status" value="1"/>
</dbReference>
<dbReference type="Pfam" id="PF00293">
    <property type="entry name" value="NUDIX"/>
    <property type="match status" value="1"/>
</dbReference>
<organism evidence="11 12">
    <name type="scientific">Phyllobacterium salinisoli</name>
    <dbReference type="NCBI Taxonomy" id="1899321"/>
    <lineage>
        <taxon>Bacteria</taxon>
        <taxon>Pseudomonadati</taxon>
        <taxon>Pseudomonadota</taxon>
        <taxon>Alphaproteobacteria</taxon>
        <taxon>Hyphomicrobiales</taxon>
        <taxon>Phyllobacteriaceae</taxon>
        <taxon>Phyllobacterium</taxon>
    </lineage>
</organism>
<dbReference type="RefSeq" id="WP_114439445.1">
    <property type="nucleotide sequence ID" value="NZ_QOZG01000002.1"/>
</dbReference>
<accession>A0A368K6M1</accession>
<dbReference type="GO" id="GO:0005829">
    <property type="term" value="C:cytosol"/>
    <property type="evidence" value="ECO:0007669"/>
    <property type="project" value="TreeGrafter"/>
</dbReference>
<evidence type="ECO:0000256" key="8">
    <source>
        <dbReference type="ARBA" id="ARBA00023027"/>
    </source>
</evidence>
<dbReference type="CDD" id="cd03429">
    <property type="entry name" value="NUDIX_NADH_pyrophosphatase_Nudt13"/>
    <property type="match status" value="1"/>
</dbReference>
<protein>
    <recommendedName>
        <fullName evidence="4">NAD(+) diphosphatase</fullName>
        <ecNumber evidence="4">3.6.1.22</ecNumber>
    </recommendedName>
</protein>
<dbReference type="PANTHER" id="PTHR42904:SF6">
    <property type="entry name" value="NAD-CAPPED RNA HYDROLASE NUDT12"/>
    <property type="match status" value="1"/>
</dbReference>
<dbReference type="InterPro" id="IPR015376">
    <property type="entry name" value="Znr_NADH_PPase"/>
</dbReference>
<dbReference type="NCBIfam" id="NF001299">
    <property type="entry name" value="PRK00241.1"/>
    <property type="match status" value="1"/>
</dbReference>
<evidence type="ECO:0000256" key="5">
    <source>
        <dbReference type="ARBA" id="ARBA00022723"/>
    </source>
</evidence>
<dbReference type="Gene3D" id="3.90.79.10">
    <property type="entry name" value="Nucleoside Triphosphate Pyrophosphohydrolase"/>
    <property type="match status" value="1"/>
</dbReference>
<dbReference type="InterPro" id="IPR049734">
    <property type="entry name" value="NudC-like_C"/>
</dbReference>
<dbReference type="InterPro" id="IPR015797">
    <property type="entry name" value="NUDIX_hydrolase-like_dom_sf"/>
</dbReference>
<dbReference type="Proteomes" id="UP000253420">
    <property type="component" value="Unassembled WGS sequence"/>
</dbReference>
<dbReference type="EMBL" id="QOZG01000002">
    <property type="protein sequence ID" value="RCS24999.1"/>
    <property type="molecule type" value="Genomic_DNA"/>
</dbReference>
<dbReference type="GO" id="GO:0035529">
    <property type="term" value="F:NADH pyrophosphatase activity"/>
    <property type="evidence" value="ECO:0007669"/>
    <property type="project" value="TreeGrafter"/>
</dbReference>
<keyword evidence="8" id="KW-0520">NAD</keyword>
<comment type="catalytic activity">
    <reaction evidence="9">
        <text>a 5'-end NAD(+)-phospho-ribonucleoside in mRNA + H2O = a 5'-end phospho-adenosine-phospho-ribonucleoside in mRNA + beta-nicotinamide D-ribonucleotide + 2 H(+)</text>
        <dbReference type="Rhea" id="RHEA:60876"/>
        <dbReference type="Rhea" id="RHEA-COMP:15698"/>
        <dbReference type="Rhea" id="RHEA-COMP:15719"/>
        <dbReference type="ChEBI" id="CHEBI:14649"/>
        <dbReference type="ChEBI" id="CHEBI:15377"/>
        <dbReference type="ChEBI" id="CHEBI:15378"/>
        <dbReference type="ChEBI" id="CHEBI:144029"/>
        <dbReference type="ChEBI" id="CHEBI:144051"/>
    </reaction>
    <physiologicalReaction direction="left-to-right" evidence="9">
        <dbReference type="Rhea" id="RHEA:60877"/>
    </physiologicalReaction>
</comment>
<keyword evidence="12" id="KW-1185">Reference proteome</keyword>
<feature type="domain" description="Nudix hydrolase" evidence="10">
    <location>
        <begin position="186"/>
        <end position="311"/>
    </location>
</feature>
<comment type="cofactor">
    <cofactor evidence="2">
        <name>Zn(2+)</name>
        <dbReference type="ChEBI" id="CHEBI:29105"/>
    </cofactor>
</comment>
<dbReference type="Pfam" id="PF09296">
    <property type="entry name" value="NUDIX-like"/>
    <property type="match status" value="1"/>
</dbReference>